<proteinExistence type="predicted"/>
<keyword evidence="2" id="KW-0418">Kinase</keyword>
<dbReference type="Proteomes" id="UP001281614">
    <property type="component" value="Unassembled WGS sequence"/>
</dbReference>
<keyword evidence="1" id="KW-1133">Transmembrane helix</keyword>
<name>A0AAD9YFI4_COLKA</name>
<organism evidence="2 3">
    <name type="scientific">Colletotrichum kahawae</name>
    <name type="common">Coffee berry disease fungus</name>
    <dbReference type="NCBI Taxonomy" id="34407"/>
    <lineage>
        <taxon>Eukaryota</taxon>
        <taxon>Fungi</taxon>
        <taxon>Dikarya</taxon>
        <taxon>Ascomycota</taxon>
        <taxon>Pezizomycotina</taxon>
        <taxon>Sordariomycetes</taxon>
        <taxon>Hypocreomycetidae</taxon>
        <taxon>Glomerellales</taxon>
        <taxon>Glomerellaceae</taxon>
        <taxon>Colletotrichum</taxon>
        <taxon>Colletotrichum gloeosporioides species complex</taxon>
    </lineage>
</organism>
<keyword evidence="2" id="KW-0808">Transferase</keyword>
<protein>
    <submittedName>
        <fullName evidence="2">Serine/threonine protein kinase</fullName>
    </submittedName>
</protein>
<evidence type="ECO:0000256" key="1">
    <source>
        <dbReference type="SAM" id="Phobius"/>
    </source>
</evidence>
<accession>A0AAD9YFI4</accession>
<sequence length="223" mass="24942">MREPISLKDISTDDQFYNHSREALGRTRRKLLNGFVGGFDWLRNRLSWKTCVGVEFRQVITEDPDPAPGIFYIIKTGHDEVLLGDIGLPPLENLGQAPGEYEHAINPPDDIQMKLVAAQIVSGLRHPDGVKGQTEMISLLPKKRVPPDFNKKMRTMGWGMHAQMGLSVKKIFWWLLFCIASLVISAAPWLIWVDHFDLQNALMPGSTILAVLTICVAVAQTVG</sequence>
<keyword evidence="1" id="KW-0472">Membrane</keyword>
<dbReference type="EMBL" id="VYYT01000200">
    <property type="protein sequence ID" value="KAK2757452.1"/>
    <property type="molecule type" value="Genomic_DNA"/>
</dbReference>
<keyword evidence="2" id="KW-0723">Serine/threonine-protein kinase</keyword>
<evidence type="ECO:0000313" key="2">
    <source>
        <dbReference type="EMBL" id="KAK2757452.1"/>
    </source>
</evidence>
<feature type="transmembrane region" description="Helical" evidence="1">
    <location>
        <begin position="198"/>
        <end position="219"/>
    </location>
</feature>
<feature type="transmembrane region" description="Helical" evidence="1">
    <location>
        <begin position="171"/>
        <end position="192"/>
    </location>
</feature>
<dbReference type="GO" id="GO:0004674">
    <property type="term" value="F:protein serine/threonine kinase activity"/>
    <property type="evidence" value="ECO:0007669"/>
    <property type="project" value="UniProtKB-KW"/>
</dbReference>
<keyword evidence="3" id="KW-1185">Reference proteome</keyword>
<keyword evidence="1" id="KW-0812">Transmembrane</keyword>
<dbReference type="AlphaFoldDB" id="A0AAD9YFI4"/>
<reference evidence="2" key="1">
    <citation type="submission" date="2023-02" db="EMBL/GenBank/DDBJ databases">
        <title>Colletotrichum kahawae CIFC_Que2 genome sequencing and assembly.</title>
        <authorList>
            <person name="Baroncelli R."/>
        </authorList>
    </citation>
    <scope>NUCLEOTIDE SEQUENCE</scope>
    <source>
        <strain evidence="2">CIFC_Que2</strain>
    </source>
</reference>
<evidence type="ECO:0000313" key="3">
    <source>
        <dbReference type="Proteomes" id="UP001281614"/>
    </source>
</evidence>
<gene>
    <name evidence="2" type="ORF">CKAH01_05709</name>
</gene>
<comment type="caution">
    <text evidence="2">The sequence shown here is derived from an EMBL/GenBank/DDBJ whole genome shotgun (WGS) entry which is preliminary data.</text>
</comment>